<dbReference type="InterPro" id="IPR013087">
    <property type="entry name" value="Znf_C2H2_type"/>
</dbReference>
<evidence type="ECO:0000259" key="4">
    <source>
        <dbReference type="Pfam" id="PF13456"/>
    </source>
</evidence>
<gene>
    <name evidence="5" type="primary">HVA22A_2</name>
    <name evidence="5" type="ORF">CK203_033207</name>
</gene>
<dbReference type="Pfam" id="PF13456">
    <property type="entry name" value="RVT_3"/>
    <property type="match status" value="1"/>
</dbReference>
<keyword evidence="2" id="KW-0472">Membrane</keyword>
<keyword evidence="2" id="KW-0812">Transmembrane</keyword>
<dbReference type="Pfam" id="PF12874">
    <property type="entry name" value="zf-met"/>
    <property type="match status" value="1"/>
</dbReference>
<feature type="domain" description="C2H2-type" evidence="3">
    <location>
        <begin position="180"/>
        <end position="204"/>
    </location>
</feature>
<reference evidence="5 6" key="1">
    <citation type="journal article" date="2018" name="PLoS Genet.">
        <title>Population sequencing reveals clonal diversity and ancestral inbreeding in the grapevine cultivar Chardonnay.</title>
        <authorList>
            <person name="Roach M.J."/>
            <person name="Johnson D.L."/>
            <person name="Bohlmann J."/>
            <person name="van Vuuren H.J."/>
            <person name="Jones S.J."/>
            <person name="Pretorius I.S."/>
            <person name="Schmidt S.A."/>
            <person name="Borneman A.R."/>
        </authorList>
    </citation>
    <scope>NUCLEOTIDE SEQUENCE [LARGE SCALE GENOMIC DNA]</scope>
    <source>
        <strain evidence="6">cv. Chardonnay</strain>
        <tissue evidence="5">Leaf</tissue>
    </source>
</reference>
<keyword evidence="2" id="KW-1133">Transmembrane helix</keyword>
<feature type="domain" description="RNase H type-1" evidence="4">
    <location>
        <begin position="279"/>
        <end position="397"/>
    </location>
</feature>
<comment type="caution">
    <text evidence="5">The sequence shown here is derived from an EMBL/GenBank/DDBJ whole genome shotgun (WGS) entry which is preliminary data.</text>
</comment>
<dbReference type="Proteomes" id="UP000288805">
    <property type="component" value="Unassembled WGS sequence"/>
</dbReference>
<evidence type="ECO:0000259" key="3">
    <source>
        <dbReference type="Pfam" id="PF12874"/>
    </source>
</evidence>
<organism evidence="5 6">
    <name type="scientific">Vitis vinifera</name>
    <name type="common">Grape</name>
    <dbReference type="NCBI Taxonomy" id="29760"/>
    <lineage>
        <taxon>Eukaryota</taxon>
        <taxon>Viridiplantae</taxon>
        <taxon>Streptophyta</taxon>
        <taxon>Embryophyta</taxon>
        <taxon>Tracheophyta</taxon>
        <taxon>Spermatophyta</taxon>
        <taxon>Magnoliopsida</taxon>
        <taxon>eudicotyledons</taxon>
        <taxon>Gunneridae</taxon>
        <taxon>Pentapetalae</taxon>
        <taxon>rosids</taxon>
        <taxon>Vitales</taxon>
        <taxon>Vitaceae</taxon>
        <taxon>Viteae</taxon>
        <taxon>Vitis</taxon>
    </lineage>
</organism>
<dbReference type="AlphaFoldDB" id="A0A438G085"/>
<accession>A0A438G085</accession>
<dbReference type="InterPro" id="IPR004345">
    <property type="entry name" value="TB2_DP1_HVA22"/>
</dbReference>
<dbReference type="CDD" id="cd06222">
    <property type="entry name" value="RNase_H_like"/>
    <property type="match status" value="1"/>
</dbReference>
<dbReference type="GO" id="GO:0003676">
    <property type="term" value="F:nucleic acid binding"/>
    <property type="evidence" value="ECO:0007669"/>
    <property type="project" value="InterPro"/>
</dbReference>
<dbReference type="InterPro" id="IPR036397">
    <property type="entry name" value="RNaseH_sf"/>
</dbReference>
<feature type="transmembrane region" description="Helical" evidence="2">
    <location>
        <begin position="47"/>
        <end position="67"/>
    </location>
</feature>
<dbReference type="SUPFAM" id="SSF57667">
    <property type="entry name" value="beta-beta-alpha zinc fingers"/>
    <property type="match status" value="1"/>
</dbReference>
<dbReference type="PANTHER" id="PTHR47723:SF19">
    <property type="entry name" value="POLYNUCLEOTIDYL TRANSFERASE, RIBONUCLEASE H-LIKE SUPERFAMILY PROTEIN"/>
    <property type="match status" value="1"/>
</dbReference>
<dbReference type="Pfam" id="PF03134">
    <property type="entry name" value="TB2_DP1_HVA22"/>
    <property type="match status" value="1"/>
</dbReference>
<sequence length="431" mass="49188">MGLAIFFTVLAKVFNVFAWPSFALIYPLYASIQAIESDSYFKNEQCLTYWILFSLATMLELVFAKLLQCIPFWPHAKGVATFLLVIHYFQGASYVYQHFVSPSISGNLQICCIFSILRKKDDIRSEPDNFLDAAERYIEENGPEELEKLLICQENHEPYYHTTERNLTLSTSPMKAQREWSCALCLITTSSEKHLKNHLQGKEHKAKEEEEERANELVRKTKVKSSLTLDSNDPMVLLSNFNGIALLNLERLHNFLTPVARSIRWYSWEKPEFGWTKLNTDGSIDRGNAGFGGLFRDHNGDPICAYASKAHQNDIFLVELWAIWRGLVLASGLGIKAIWVESDSMSVVKTINRKQPYSSRAGSCLNHIWVLLGKFEKYRVSHTWRETNKAADFLSRMDLSGSDVVLGTADFPNGLNSIIKDDAEGRMYRRG</sequence>
<protein>
    <submittedName>
        <fullName evidence="5">HVA22-like protein a</fullName>
    </submittedName>
</protein>
<dbReference type="InterPro" id="IPR012337">
    <property type="entry name" value="RNaseH-like_sf"/>
</dbReference>
<dbReference type="SUPFAM" id="SSF53098">
    <property type="entry name" value="Ribonuclease H-like"/>
    <property type="match status" value="1"/>
</dbReference>
<evidence type="ECO:0000313" key="6">
    <source>
        <dbReference type="Proteomes" id="UP000288805"/>
    </source>
</evidence>
<dbReference type="EMBL" id="QGNW01000687">
    <property type="protein sequence ID" value="RVW65627.1"/>
    <property type="molecule type" value="Genomic_DNA"/>
</dbReference>
<evidence type="ECO:0000256" key="2">
    <source>
        <dbReference type="SAM" id="Phobius"/>
    </source>
</evidence>
<feature type="coiled-coil region" evidence="1">
    <location>
        <begin position="192"/>
        <end position="219"/>
    </location>
</feature>
<dbReference type="InterPro" id="IPR002156">
    <property type="entry name" value="RNaseH_domain"/>
</dbReference>
<keyword evidence="1" id="KW-0175">Coiled coil</keyword>
<dbReference type="GO" id="GO:0004523">
    <property type="term" value="F:RNA-DNA hybrid ribonuclease activity"/>
    <property type="evidence" value="ECO:0007669"/>
    <property type="project" value="InterPro"/>
</dbReference>
<evidence type="ECO:0000313" key="5">
    <source>
        <dbReference type="EMBL" id="RVW65627.1"/>
    </source>
</evidence>
<feature type="transmembrane region" description="Helical" evidence="2">
    <location>
        <begin position="79"/>
        <end position="96"/>
    </location>
</feature>
<evidence type="ECO:0000256" key="1">
    <source>
        <dbReference type="SAM" id="Coils"/>
    </source>
</evidence>
<dbReference type="Gene3D" id="3.30.420.10">
    <property type="entry name" value="Ribonuclease H-like superfamily/Ribonuclease H"/>
    <property type="match status" value="1"/>
</dbReference>
<name>A0A438G085_VITVI</name>
<dbReference type="InterPro" id="IPR053151">
    <property type="entry name" value="RNase_H-like"/>
</dbReference>
<dbReference type="PANTHER" id="PTHR47723">
    <property type="entry name" value="OS05G0353850 PROTEIN"/>
    <property type="match status" value="1"/>
</dbReference>
<proteinExistence type="predicted"/>
<dbReference type="InterPro" id="IPR036236">
    <property type="entry name" value="Znf_C2H2_sf"/>
</dbReference>
<dbReference type="InterPro" id="IPR044730">
    <property type="entry name" value="RNase_H-like_dom_plant"/>
</dbReference>
<dbReference type="Gene3D" id="3.30.160.60">
    <property type="entry name" value="Classic Zinc Finger"/>
    <property type="match status" value="1"/>
</dbReference>